<dbReference type="Proteomes" id="UP000025947">
    <property type="component" value="Unassembled WGS sequence"/>
</dbReference>
<dbReference type="PATRIC" id="fig|1324261.3.peg.4477"/>
<proteinExistence type="predicted"/>
<evidence type="ECO:0000256" key="1">
    <source>
        <dbReference type="SAM" id="MobiDB-lite"/>
    </source>
</evidence>
<dbReference type="AlphaFoldDB" id="A0A051TXG0"/>
<feature type="region of interest" description="Disordered" evidence="1">
    <location>
        <begin position="42"/>
        <end position="68"/>
    </location>
</feature>
<protein>
    <submittedName>
        <fullName evidence="2">Uncharacterized protein</fullName>
    </submittedName>
</protein>
<dbReference type="HOGENOM" id="CLU_087287_3_0_11"/>
<dbReference type="EMBL" id="JLXW01000010">
    <property type="protein sequence ID" value="KBZ61485.1"/>
    <property type="molecule type" value="Genomic_DNA"/>
</dbReference>
<accession>A0A051TXG0</accession>
<name>A0A051TXG0_9MYCO</name>
<dbReference type="RefSeq" id="WP_007773923.1">
    <property type="nucleotide sequence ID" value="NZ_KK328284.1"/>
</dbReference>
<keyword evidence="3" id="KW-1185">Reference proteome</keyword>
<dbReference type="GeneID" id="31528920"/>
<organism evidence="2 3">
    <name type="scientific">Mycobacterium [tuberculosis] TKK-01-0051</name>
    <dbReference type="NCBI Taxonomy" id="1324261"/>
    <lineage>
        <taxon>Bacteria</taxon>
        <taxon>Bacillati</taxon>
        <taxon>Actinomycetota</taxon>
        <taxon>Actinomycetes</taxon>
        <taxon>Mycobacteriales</taxon>
        <taxon>Mycobacteriaceae</taxon>
        <taxon>Mycobacterium</taxon>
        <taxon>Mycobacterium avium complex (MAC)</taxon>
    </lineage>
</organism>
<evidence type="ECO:0000313" key="3">
    <source>
        <dbReference type="Proteomes" id="UP000025947"/>
    </source>
</evidence>
<gene>
    <name evidence="2" type="ORF">K875_04442</name>
</gene>
<reference evidence="2 3" key="1">
    <citation type="submission" date="2014-04" db="EMBL/GenBank/DDBJ databases">
        <title>The Genome Sequence of Mycobacterium tuberculosis TKK-01-0051.</title>
        <authorList>
            <consortium name="The Broad Institute Genomics Platform"/>
            <consortium name="The Broad Institute Genome Sequencing Center for Infectious Disease"/>
            <person name="Earl A.M."/>
            <person name="Cohen K."/>
            <person name="Pym A."/>
            <person name="Bishai W."/>
            <person name="Maharaj K."/>
            <person name="Desjardins C."/>
            <person name="Abeel T."/>
            <person name="Young S."/>
            <person name="Zeng Q."/>
            <person name="Gargeya S."/>
            <person name="Abouelleil A."/>
            <person name="Alvarado L."/>
            <person name="Chapman S.B."/>
            <person name="Gainer-Dewar J."/>
            <person name="Goldberg J."/>
            <person name="Griggs A."/>
            <person name="Gujja S."/>
            <person name="Hansen M."/>
            <person name="Howarth C."/>
            <person name="Imamovic A."/>
            <person name="Larimer J."/>
            <person name="Murphy C."/>
            <person name="Naylor J."/>
            <person name="Pearson M."/>
            <person name="Poon T.W."/>
            <person name="Priest M."/>
            <person name="Roberts A."/>
            <person name="Saif S."/>
            <person name="Shea T."/>
            <person name="Sykes S."/>
            <person name="Wortman J."/>
            <person name="Nusbaum C."/>
            <person name="Birren B."/>
        </authorList>
    </citation>
    <scope>NUCLEOTIDE SEQUENCE [LARGE SCALE GENOMIC DNA]</scope>
    <source>
        <strain evidence="2 3">TKK-01-0051</strain>
    </source>
</reference>
<sequence length="195" mass="21670">MRKWKRVETASGPRFRSSLASHEAALLKNLATAMIGLLDERESSSPADELEEITGIKTGNAEPPKDPTLRRLLPDFYRHDDEDTAPPDDADSLNAALRSLHEPDIVDAKRVAAQRLLSTIPDDGGRFELTEDDANSWVAAVNDIRLTLGVMLEVGPDGPERLPADHPLAVHFDVYQWLTVLQEYLVLVLMGPRDR</sequence>
<evidence type="ECO:0000313" key="2">
    <source>
        <dbReference type="EMBL" id="KBZ61485.1"/>
    </source>
</evidence>
<dbReference type="InterPro" id="IPR018561">
    <property type="entry name" value="AosR"/>
</dbReference>
<dbReference type="Pfam" id="PF09438">
    <property type="entry name" value="DUF2017"/>
    <property type="match status" value="1"/>
</dbReference>
<comment type="caution">
    <text evidence="2">The sequence shown here is derived from an EMBL/GenBank/DDBJ whole genome shotgun (WGS) entry which is preliminary data.</text>
</comment>